<dbReference type="Proteomes" id="UP000765509">
    <property type="component" value="Unassembled WGS sequence"/>
</dbReference>
<gene>
    <name evidence="2" type="ORF">O181_133707</name>
</gene>
<feature type="compositionally biased region" description="Polar residues" evidence="1">
    <location>
        <begin position="66"/>
        <end position="79"/>
    </location>
</feature>
<dbReference type="AlphaFoldDB" id="A0A9Q3QEP2"/>
<proteinExistence type="predicted"/>
<keyword evidence="3" id="KW-1185">Reference proteome</keyword>
<feature type="compositionally biased region" description="Polar residues" evidence="1">
    <location>
        <begin position="90"/>
        <end position="106"/>
    </location>
</feature>
<organism evidence="2 3">
    <name type="scientific">Austropuccinia psidii MF-1</name>
    <dbReference type="NCBI Taxonomy" id="1389203"/>
    <lineage>
        <taxon>Eukaryota</taxon>
        <taxon>Fungi</taxon>
        <taxon>Dikarya</taxon>
        <taxon>Basidiomycota</taxon>
        <taxon>Pucciniomycotina</taxon>
        <taxon>Pucciniomycetes</taxon>
        <taxon>Pucciniales</taxon>
        <taxon>Sphaerophragmiaceae</taxon>
        <taxon>Austropuccinia</taxon>
    </lineage>
</organism>
<evidence type="ECO:0000313" key="3">
    <source>
        <dbReference type="Proteomes" id="UP000765509"/>
    </source>
</evidence>
<evidence type="ECO:0000313" key="2">
    <source>
        <dbReference type="EMBL" id="MBW0593992.1"/>
    </source>
</evidence>
<dbReference type="EMBL" id="AVOT02157846">
    <property type="protein sequence ID" value="MBW0593992.1"/>
    <property type="molecule type" value="Genomic_DNA"/>
</dbReference>
<sequence length="202" mass="22840">MNSYLHIKSFLGQEKTIDLLGGLSPLSCKDKVKKIKNWLKNQSILSLDRRKELEMTPALETEAPMASTSSRSVQGQAQRTSEEAERSQEPSKQGQRQSQLEQTLRTRVQDPQIGALSRGQCIQHGQDFDGIHSQRSGKDEQNFSKEIIDQIHFFQSKIHVAFGKFDAKINKLTSVTGALLNEEGLALSEQTYLWRAQNKILK</sequence>
<comment type="caution">
    <text evidence="2">The sequence shown here is derived from an EMBL/GenBank/DDBJ whole genome shotgun (WGS) entry which is preliminary data.</text>
</comment>
<feature type="region of interest" description="Disordered" evidence="1">
    <location>
        <begin position="56"/>
        <end position="107"/>
    </location>
</feature>
<protein>
    <submittedName>
        <fullName evidence="2">Uncharacterized protein</fullName>
    </submittedName>
</protein>
<reference evidence="2" key="1">
    <citation type="submission" date="2021-03" db="EMBL/GenBank/DDBJ databases">
        <title>Draft genome sequence of rust myrtle Austropuccinia psidii MF-1, a brazilian biotype.</title>
        <authorList>
            <person name="Quecine M.C."/>
            <person name="Pachon D.M.R."/>
            <person name="Bonatelli M.L."/>
            <person name="Correr F.H."/>
            <person name="Franceschini L.M."/>
            <person name="Leite T.F."/>
            <person name="Margarido G.R.A."/>
            <person name="Almeida C.A."/>
            <person name="Ferrarezi J.A."/>
            <person name="Labate C.A."/>
        </authorList>
    </citation>
    <scope>NUCLEOTIDE SEQUENCE</scope>
    <source>
        <strain evidence="2">MF-1</strain>
    </source>
</reference>
<accession>A0A9Q3QEP2</accession>
<evidence type="ECO:0000256" key="1">
    <source>
        <dbReference type="SAM" id="MobiDB-lite"/>
    </source>
</evidence>
<feature type="compositionally biased region" description="Basic and acidic residues" evidence="1">
    <location>
        <begin position="80"/>
        <end position="89"/>
    </location>
</feature>
<name>A0A9Q3QEP2_9BASI</name>